<reference evidence="2 3" key="1">
    <citation type="journal article" date="2009" name="Nature">
        <title>The Sorghum bicolor genome and the diversification of grasses.</title>
        <authorList>
            <person name="Paterson A.H."/>
            <person name="Bowers J.E."/>
            <person name="Bruggmann R."/>
            <person name="Dubchak I."/>
            <person name="Grimwood J."/>
            <person name="Gundlach H."/>
            <person name="Haberer G."/>
            <person name="Hellsten U."/>
            <person name="Mitros T."/>
            <person name="Poliakov A."/>
            <person name="Schmutz J."/>
            <person name="Spannagl M."/>
            <person name="Tang H."/>
            <person name="Wang X."/>
            <person name="Wicker T."/>
            <person name="Bharti A.K."/>
            <person name="Chapman J."/>
            <person name="Feltus F.A."/>
            <person name="Gowik U."/>
            <person name="Grigoriev I.V."/>
            <person name="Lyons E."/>
            <person name="Maher C.A."/>
            <person name="Martis M."/>
            <person name="Narechania A."/>
            <person name="Otillar R.P."/>
            <person name="Penning B.W."/>
            <person name="Salamov A.A."/>
            <person name="Wang Y."/>
            <person name="Zhang L."/>
            <person name="Carpita N.C."/>
            <person name="Freeling M."/>
            <person name="Gingle A.R."/>
            <person name="Hash C.T."/>
            <person name="Keller B."/>
            <person name="Klein P."/>
            <person name="Kresovich S."/>
            <person name="McCann M.C."/>
            <person name="Ming R."/>
            <person name="Peterson D.G."/>
            <person name="Mehboob-ur-Rahman"/>
            <person name="Ware D."/>
            <person name="Westhoff P."/>
            <person name="Mayer K.F."/>
            <person name="Messing J."/>
            <person name="Rokhsar D.S."/>
        </authorList>
    </citation>
    <scope>NUCLEOTIDE SEQUENCE [LARGE SCALE GENOMIC DNA]</scope>
    <source>
        <strain evidence="3">cv. BTx623</strain>
    </source>
</reference>
<accession>A0A1Z5R3F1</accession>
<keyword evidence="3" id="KW-1185">Reference proteome</keyword>
<gene>
    <name evidence="2" type="ORF">SORBI_3009G146900</name>
</gene>
<evidence type="ECO:0000313" key="3">
    <source>
        <dbReference type="Proteomes" id="UP000000768"/>
    </source>
</evidence>
<feature type="compositionally biased region" description="Basic and acidic residues" evidence="1">
    <location>
        <begin position="86"/>
        <end position="111"/>
    </location>
</feature>
<name>A0A1Z5R3F1_SORBI</name>
<reference evidence="3" key="2">
    <citation type="journal article" date="2018" name="Plant J.">
        <title>The Sorghum bicolor reference genome: improved assembly, gene annotations, a transcriptome atlas, and signatures of genome organization.</title>
        <authorList>
            <person name="McCormick R.F."/>
            <person name="Truong S.K."/>
            <person name="Sreedasyam A."/>
            <person name="Jenkins J."/>
            <person name="Shu S."/>
            <person name="Sims D."/>
            <person name="Kennedy M."/>
            <person name="Amirebrahimi M."/>
            <person name="Weers B.D."/>
            <person name="McKinley B."/>
            <person name="Mattison A."/>
            <person name="Morishige D.T."/>
            <person name="Grimwood J."/>
            <person name="Schmutz J."/>
            <person name="Mullet J.E."/>
        </authorList>
    </citation>
    <scope>NUCLEOTIDE SEQUENCE [LARGE SCALE GENOMIC DNA]</scope>
    <source>
        <strain evidence="3">cv. BTx623</strain>
    </source>
</reference>
<dbReference type="Proteomes" id="UP000000768">
    <property type="component" value="Chromosome 9"/>
</dbReference>
<evidence type="ECO:0000313" key="2">
    <source>
        <dbReference type="EMBL" id="OQU78059.1"/>
    </source>
</evidence>
<feature type="region of interest" description="Disordered" evidence="1">
    <location>
        <begin position="86"/>
        <end position="119"/>
    </location>
</feature>
<sequence length="129" mass="13870">MEVFLRLRGLWDELGGVLDSQGDGEHRGRLNLIRGGSSTANLDEDGVLLLGAPVAERRSVLAGENGTSRSTSPAAAPLCHGREHVLGRDESAVHESANADRRSAAHRHEQGRAYPPCPQNTLSEIMKLL</sequence>
<organism evidence="2 3">
    <name type="scientific">Sorghum bicolor</name>
    <name type="common">Sorghum</name>
    <name type="synonym">Sorghum vulgare</name>
    <dbReference type="NCBI Taxonomy" id="4558"/>
    <lineage>
        <taxon>Eukaryota</taxon>
        <taxon>Viridiplantae</taxon>
        <taxon>Streptophyta</taxon>
        <taxon>Embryophyta</taxon>
        <taxon>Tracheophyta</taxon>
        <taxon>Spermatophyta</taxon>
        <taxon>Magnoliopsida</taxon>
        <taxon>Liliopsida</taxon>
        <taxon>Poales</taxon>
        <taxon>Poaceae</taxon>
        <taxon>PACMAD clade</taxon>
        <taxon>Panicoideae</taxon>
        <taxon>Andropogonodae</taxon>
        <taxon>Andropogoneae</taxon>
        <taxon>Sorghinae</taxon>
        <taxon>Sorghum</taxon>
    </lineage>
</organism>
<dbReference type="EMBL" id="CM000768">
    <property type="protein sequence ID" value="OQU78059.1"/>
    <property type="molecule type" value="Genomic_DNA"/>
</dbReference>
<dbReference type="Gramene" id="OQU78059">
    <property type="protein sequence ID" value="OQU78059"/>
    <property type="gene ID" value="SORBI_3009G146900"/>
</dbReference>
<proteinExistence type="predicted"/>
<dbReference type="InParanoid" id="A0A1Z5R3F1"/>
<dbReference type="AlphaFoldDB" id="A0A1Z5R3F1"/>
<evidence type="ECO:0000256" key="1">
    <source>
        <dbReference type="SAM" id="MobiDB-lite"/>
    </source>
</evidence>
<protein>
    <submittedName>
        <fullName evidence="2">Uncharacterized protein</fullName>
    </submittedName>
</protein>